<feature type="transmembrane region" description="Helical" evidence="1">
    <location>
        <begin position="69"/>
        <end position="92"/>
    </location>
</feature>
<comment type="caution">
    <text evidence="2">The sequence shown here is derived from an EMBL/GenBank/DDBJ whole genome shotgun (WGS) entry which is preliminary data.</text>
</comment>
<accession>A0A8J8K9M9</accession>
<dbReference type="AlphaFoldDB" id="A0A8J8K9M9"/>
<proteinExistence type="predicted"/>
<evidence type="ECO:0000256" key="1">
    <source>
        <dbReference type="SAM" id="Phobius"/>
    </source>
</evidence>
<dbReference type="Pfam" id="PF17555">
    <property type="entry name" value="TssN"/>
    <property type="match status" value="1"/>
</dbReference>
<dbReference type="Proteomes" id="UP000610746">
    <property type="component" value="Unassembled WGS sequence"/>
</dbReference>
<keyword evidence="1" id="KW-1133">Transmembrane helix</keyword>
<evidence type="ECO:0000313" key="2">
    <source>
        <dbReference type="EMBL" id="NRS93841.1"/>
    </source>
</evidence>
<feature type="transmembrane region" description="Helical" evidence="1">
    <location>
        <begin position="137"/>
        <end position="156"/>
    </location>
</feature>
<feature type="transmembrane region" description="Helical" evidence="1">
    <location>
        <begin position="104"/>
        <end position="125"/>
    </location>
</feature>
<dbReference type="EMBL" id="JABSNO010000029">
    <property type="protein sequence ID" value="NRS93841.1"/>
    <property type="molecule type" value="Genomic_DNA"/>
</dbReference>
<feature type="transmembrane region" description="Helical" evidence="1">
    <location>
        <begin position="42"/>
        <end position="63"/>
    </location>
</feature>
<keyword evidence="1" id="KW-0472">Membrane</keyword>
<keyword evidence="3" id="KW-1185">Reference proteome</keyword>
<dbReference type="InterPro" id="IPR035177">
    <property type="entry name" value="TssN"/>
</dbReference>
<feature type="transmembrane region" description="Helical" evidence="1">
    <location>
        <begin position="12"/>
        <end position="30"/>
    </location>
</feature>
<sequence>MDLGSIKGIFLRYLLMPIFAFIMIYIMTAIRKGKPDIKIKTIIIYVLLNSLAFMLLGVLGVSGNLFSPYWYLFSMFICLGLGILHVNLLHHYFRKHFDIMWKAILFDFVLSITCLLVGGYLFSFVFNFVGKGLGNEYMAATSLLIFIVPLVFYYTYIQFISIPFDIYKTWQFDPEQKAYNFKGVDFDQLMVLNVELSKIVDDQQRFNIKAKTLPTEITFGEWFFRVVDDYNFKNSNSKIELFDETGKAYYWIFYVKKSFFSMRKYIDFEQDIISNKLTENEYVICKRVIHNKEEGHAFNK</sequence>
<organism evidence="2 3">
    <name type="scientific">Frigoriflavimonas asaccharolytica</name>
    <dbReference type="NCBI Taxonomy" id="2735899"/>
    <lineage>
        <taxon>Bacteria</taxon>
        <taxon>Pseudomonadati</taxon>
        <taxon>Bacteroidota</taxon>
        <taxon>Flavobacteriia</taxon>
        <taxon>Flavobacteriales</taxon>
        <taxon>Weeksellaceae</taxon>
        <taxon>Frigoriflavimonas</taxon>
    </lineage>
</organism>
<gene>
    <name evidence="2" type="ORF">HNQ03_002932</name>
</gene>
<dbReference type="RefSeq" id="WP_173780382.1">
    <property type="nucleotide sequence ID" value="NZ_JABSNO010000029.1"/>
</dbReference>
<name>A0A8J8K9M9_9FLAO</name>
<keyword evidence="1" id="KW-0812">Transmembrane</keyword>
<protein>
    <submittedName>
        <fullName evidence="2">Uncharacterized protein</fullName>
    </submittedName>
</protein>
<reference evidence="2" key="1">
    <citation type="submission" date="2020-05" db="EMBL/GenBank/DDBJ databases">
        <title>Genomic Encyclopedia of Type Strains, Phase IV (KMG-V): Genome sequencing to study the core and pangenomes of soil and plant-associated prokaryotes.</title>
        <authorList>
            <person name="Whitman W."/>
        </authorList>
    </citation>
    <scope>NUCLEOTIDE SEQUENCE</scope>
    <source>
        <strain evidence="2">16F</strain>
    </source>
</reference>
<evidence type="ECO:0000313" key="3">
    <source>
        <dbReference type="Proteomes" id="UP000610746"/>
    </source>
</evidence>